<dbReference type="CDD" id="cd02801">
    <property type="entry name" value="DUS_like_FMN"/>
    <property type="match status" value="1"/>
</dbReference>
<comment type="cofactor">
    <cofactor evidence="1">
        <name>FMN</name>
        <dbReference type="ChEBI" id="CHEBI:58210"/>
    </cofactor>
</comment>
<keyword evidence="4" id="KW-0288">FMN</keyword>
<evidence type="ECO:0000256" key="3">
    <source>
        <dbReference type="ARBA" id="ARBA00022630"/>
    </source>
</evidence>
<dbReference type="PANTHER" id="PTHR42907:SF1">
    <property type="entry name" value="FMN-LINKED OXIDOREDUCTASES SUPERFAMILY PROTEIN"/>
    <property type="match status" value="1"/>
</dbReference>
<proteinExistence type="predicted"/>
<keyword evidence="8" id="KW-0560">Oxidoreductase</keyword>
<organism evidence="10">
    <name type="scientific">Pseudo-nitzschia australis</name>
    <dbReference type="NCBI Taxonomy" id="44445"/>
    <lineage>
        <taxon>Eukaryota</taxon>
        <taxon>Sar</taxon>
        <taxon>Stramenopiles</taxon>
        <taxon>Ochrophyta</taxon>
        <taxon>Bacillariophyta</taxon>
        <taxon>Bacillariophyceae</taxon>
        <taxon>Bacillariophycidae</taxon>
        <taxon>Bacillariales</taxon>
        <taxon>Bacillariaceae</taxon>
        <taxon>Pseudo-nitzschia</taxon>
    </lineage>
</organism>
<keyword evidence="5" id="KW-0819">tRNA processing</keyword>
<keyword evidence="6" id="KW-0521">NADP</keyword>
<sequence length="461" mass="51681">MALLNKFPSILLSISILYYYWKLTITTAYESSSPSKTQFHVAPMQCYTNARTRKLFDLLSPSSIKWTEMEKLDDIYPRTESVDYLLDALEKRLGSPENHHDKANLVLQLGTNDPDRLQRCVEHTIQHYDNIQEINLNCGCPAIESGGASTYGASLMKDAKLTGQLVKSARKGLEGSLGTSHACPKISVKCRIAVFETDQDMRLLTGRDYDYLKDYVSTMHEHGANHVILHARPAILSGLSPVKNRIVPTLDYDFVQRIASEFEGKMDVTLNGGITTLDQLQSLLENSLSGSKSAISSYMAGRWCLRRPLDLIGIEALLKGEELNSSLSPIQNAIDQYVDDAIKIGSSSSFLRHKPTVAELCLPLFLIVEQLRDDYNFEEDKSDNDDSITLIEPPLLTYDEMESLYDVLHEGVAQIEDLFGKGKKKKKISNGSVNFKRLSSSFKSLVGTKVANKWKRNRAEL</sequence>
<evidence type="ECO:0000256" key="7">
    <source>
        <dbReference type="ARBA" id="ARBA00022884"/>
    </source>
</evidence>
<evidence type="ECO:0000256" key="2">
    <source>
        <dbReference type="ARBA" id="ARBA00022555"/>
    </source>
</evidence>
<evidence type="ECO:0000256" key="1">
    <source>
        <dbReference type="ARBA" id="ARBA00001917"/>
    </source>
</evidence>
<evidence type="ECO:0000256" key="6">
    <source>
        <dbReference type="ARBA" id="ARBA00022857"/>
    </source>
</evidence>
<dbReference type="Pfam" id="PF01207">
    <property type="entry name" value="Dus"/>
    <property type="match status" value="1"/>
</dbReference>
<evidence type="ECO:0000256" key="4">
    <source>
        <dbReference type="ARBA" id="ARBA00022643"/>
    </source>
</evidence>
<dbReference type="GO" id="GO:0017150">
    <property type="term" value="F:tRNA dihydrouridine synthase activity"/>
    <property type="evidence" value="ECO:0007669"/>
    <property type="project" value="InterPro"/>
</dbReference>
<dbReference type="EMBL" id="HBIX01034911">
    <property type="protein sequence ID" value="CAE0730047.1"/>
    <property type="molecule type" value="Transcribed_RNA"/>
</dbReference>
<dbReference type="AlphaFoldDB" id="A0A7S4EQR4"/>
<dbReference type="GO" id="GO:0000049">
    <property type="term" value="F:tRNA binding"/>
    <property type="evidence" value="ECO:0007669"/>
    <property type="project" value="UniProtKB-KW"/>
</dbReference>
<name>A0A7S4EQR4_9STRA</name>
<keyword evidence="7" id="KW-0694">RNA-binding</keyword>
<evidence type="ECO:0000313" key="10">
    <source>
        <dbReference type="EMBL" id="CAE0730047.1"/>
    </source>
</evidence>
<keyword evidence="2" id="KW-0820">tRNA-binding</keyword>
<dbReference type="InterPro" id="IPR018517">
    <property type="entry name" value="tRNA_hU_synthase_CS"/>
</dbReference>
<evidence type="ECO:0000256" key="5">
    <source>
        <dbReference type="ARBA" id="ARBA00022694"/>
    </source>
</evidence>
<dbReference type="InterPro" id="IPR035587">
    <property type="entry name" value="DUS-like_FMN-bd"/>
</dbReference>
<dbReference type="InterPro" id="IPR004653">
    <property type="entry name" value="DusA"/>
</dbReference>
<reference evidence="10" key="1">
    <citation type="submission" date="2021-01" db="EMBL/GenBank/DDBJ databases">
        <authorList>
            <person name="Corre E."/>
            <person name="Pelletier E."/>
            <person name="Niang G."/>
            <person name="Scheremetjew M."/>
            <person name="Finn R."/>
            <person name="Kale V."/>
            <person name="Holt S."/>
            <person name="Cochrane G."/>
            <person name="Meng A."/>
            <person name="Brown T."/>
            <person name="Cohen L."/>
        </authorList>
    </citation>
    <scope>NUCLEOTIDE SEQUENCE</scope>
    <source>
        <strain evidence="10">10249 10 AB</strain>
    </source>
</reference>
<dbReference type="PROSITE" id="PS01136">
    <property type="entry name" value="UPF0034"/>
    <property type="match status" value="1"/>
</dbReference>
<evidence type="ECO:0000256" key="8">
    <source>
        <dbReference type="ARBA" id="ARBA00023002"/>
    </source>
</evidence>
<feature type="domain" description="DUS-like FMN-binding" evidence="9">
    <location>
        <begin position="41"/>
        <end position="320"/>
    </location>
</feature>
<gene>
    <name evidence="10" type="ORF">PAUS00366_LOCUS22832</name>
</gene>
<protein>
    <recommendedName>
        <fullName evidence="9">DUS-like FMN-binding domain-containing protein</fullName>
    </recommendedName>
</protein>
<dbReference type="Gene3D" id="3.20.20.70">
    <property type="entry name" value="Aldolase class I"/>
    <property type="match status" value="1"/>
</dbReference>
<dbReference type="InterPro" id="IPR013785">
    <property type="entry name" value="Aldolase_TIM"/>
</dbReference>
<evidence type="ECO:0000259" key="9">
    <source>
        <dbReference type="Pfam" id="PF01207"/>
    </source>
</evidence>
<dbReference type="GO" id="GO:0050660">
    <property type="term" value="F:flavin adenine dinucleotide binding"/>
    <property type="evidence" value="ECO:0007669"/>
    <property type="project" value="InterPro"/>
</dbReference>
<accession>A0A7S4EQR4</accession>
<keyword evidence="3" id="KW-0285">Flavoprotein</keyword>
<dbReference type="SUPFAM" id="SSF51395">
    <property type="entry name" value="FMN-linked oxidoreductases"/>
    <property type="match status" value="1"/>
</dbReference>
<dbReference type="PANTHER" id="PTHR42907">
    <property type="entry name" value="FMN-LINKED OXIDOREDUCTASES SUPERFAMILY PROTEIN"/>
    <property type="match status" value="1"/>
</dbReference>